<accession>A0ABW0RHI4</accession>
<proteinExistence type="predicted"/>
<evidence type="ECO:0000313" key="1">
    <source>
        <dbReference type="EMBL" id="MFC5543883.1"/>
    </source>
</evidence>
<sequence>MSKMNDYATEAQRAHDSLLPMLEAAIQDASERQEQASQKANADTVRPQLVAMIDGADTPAPDAIGGIIATYAALLNNPGTRDGKWLIESLHSTAKHHGLKPAQAGQIAGAIVGAIQGKAPLSLIEWPAADDWHNHLHHADLTQWAAWIAPKKYEKFTAALDATAEERIRADTDLAQLEQAREALADLVPEFRESNVVRIRNNGEHGQGVAGIRWKAGEIVEVAANDYARLVAATGYQRLNESGQLEVVA</sequence>
<gene>
    <name evidence="1" type="ORF">ACFPQA_02350</name>
</gene>
<organism evidence="1 2">
    <name type="scientific">Marinobacter koreensis</name>
    <dbReference type="NCBI Taxonomy" id="335974"/>
    <lineage>
        <taxon>Bacteria</taxon>
        <taxon>Pseudomonadati</taxon>
        <taxon>Pseudomonadota</taxon>
        <taxon>Gammaproteobacteria</taxon>
        <taxon>Pseudomonadales</taxon>
        <taxon>Marinobacteraceae</taxon>
        <taxon>Marinobacter</taxon>
    </lineage>
</organism>
<dbReference type="Proteomes" id="UP001596055">
    <property type="component" value="Unassembled WGS sequence"/>
</dbReference>
<comment type="caution">
    <text evidence="1">The sequence shown here is derived from an EMBL/GenBank/DDBJ whole genome shotgun (WGS) entry which is preliminary data.</text>
</comment>
<name>A0ABW0RHI4_9GAMM</name>
<dbReference type="EMBL" id="JBHSNL010000001">
    <property type="protein sequence ID" value="MFC5543883.1"/>
    <property type="molecule type" value="Genomic_DNA"/>
</dbReference>
<dbReference type="RefSeq" id="WP_248157977.1">
    <property type="nucleotide sequence ID" value="NZ_JAKZAJ010000003.1"/>
</dbReference>
<protein>
    <submittedName>
        <fullName evidence="1">Uncharacterized protein</fullName>
    </submittedName>
</protein>
<reference evidence="2" key="1">
    <citation type="journal article" date="2019" name="Int. J. Syst. Evol. Microbiol.">
        <title>The Global Catalogue of Microorganisms (GCM) 10K type strain sequencing project: providing services to taxonomists for standard genome sequencing and annotation.</title>
        <authorList>
            <consortium name="The Broad Institute Genomics Platform"/>
            <consortium name="The Broad Institute Genome Sequencing Center for Infectious Disease"/>
            <person name="Wu L."/>
            <person name="Ma J."/>
        </authorList>
    </citation>
    <scope>NUCLEOTIDE SEQUENCE [LARGE SCALE GENOMIC DNA]</scope>
    <source>
        <strain evidence="2">CGMCC 4.1799</strain>
    </source>
</reference>
<keyword evidence="2" id="KW-1185">Reference proteome</keyword>
<evidence type="ECO:0000313" key="2">
    <source>
        <dbReference type="Proteomes" id="UP001596055"/>
    </source>
</evidence>